<dbReference type="Pfam" id="PF13304">
    <property type="entry name" value="AAA_21"/>
    <property type="match status" value="1"/>
</dbReference>
<name>A0A544W8I1_9MYCO</name>
<dbReference type="PANTHER" id="PTHR43581">
    <property type="entry name" value="ATP/GTP PHOSPHATASE"/>
    <property type="match status" value="1"/>
</dbReference>
<dbReference type="SMART" id="SM00382">
    <property type="entry name" value="AAA"/>
    <property type="match status" value="1"/>
</dbReference>
<protein>
    <submittedName>
        <fullName evidence="3">ATP-binding protein</fullName>
    </submittedName>
</protein>
<evidence type="ECO:0000313" key="3">
    <source>
        <dbReference type="EMBL" id="TQR88558.1"/>
    </source>
</evidence>
<dbReference type="GO" id="GO:0005524">
    <property type="term" value="F:ATP binding"/>
    <property type="evidence" value="ECO:0007669"/>
    <property type="project" value="UniProtKB-KW"/>
</dbReference>
<comment type="caution">
    <text evidence="3">The sequence shown here is derived from an EMBL/GenBank/DDBJ whole genome shotgun (WGS) entry which is preliminary data.</text>
</comment>
<gene>
    <name evidence="3" type="ORF">D8S82_00695</name>
</gene>
<dbReference type="GO" id="GO:0016887">
    <property type="term" value="F:ATP hydrolysis activity"/>
    <property type="evidence" value="ECO:0007669"/>
    <property type="project" value="InterPro"/>
</dbReference>
<dbReference type="InterPro" id="IPR003959">
    <property type="entry name" value="ATPase_AAA_core"/>
</dbReference>
<evidence type="ECO:0000313" key="4">
    <source>
        <dbReference type="Proteomes" id="UP000315759"/>
    </source>
</evidence>
<reference evidence="3 4" key="1">
    <citation type="submission" date="2018-10" db="EMBL/GenBank/DDBJ databases">
        <title>Draft genome of Mycobacterium hodleri strain B.</title>
        <authorList>
            <person name="Amande T.J."/>
            <person name="Mcgenity T.J."/>
        </authorList>
    </citation>
    <scope>NUCLEOTIDE SEQUENCE [LARGE SCALE GENOMIC DNA]</scope>
    <source>
        <strain evidence="3 4">B</strain>
    </source>
</reference>
<evidence type="ECO:0000259" key="2">
    <source>
        <dbReference type="SMART" id="SM00382"/>
    </source>
</evidence>
<proteinExistence type="predicted"/>
<dbReference type="PANTHER" id="PTHR43581:SF2">
    <property type="entry name" value="EXCINUCLEASE ATPASE SUBUNIT"/>
    <property type="match status" value="1"/>
</dbReference>
<sequence>MGNTSSLNCMQLEFVRPYASLAEPPVAGEISNFVVLSGPNGSGKSQLLAAIHQNAIAVHGLKRAYGDGAPVVRIFRPNEMLLTLPEPMKPTALDEIWVSSYRAYTEVLREVSAGGTAQGHEENFVLNRMLGHGVDVIAQRTGKSLLELAADDFRLNAPIMQNVDPFAVSLVNLFLTYRRREDRNRSLRMQQEDGEEPDGEPLTPARFREVNGPPPWDLMNGVLESIRMPYRFARPKILDQNLDYEPRLTDIETGVEVRVQELSDGEKVLLAVVTYLYTQLHLNESVQVPDIVLLDEPDSHLHPSMVKTLLDTISQVFVDAYHARVILTTHSPTTVALAPESSLYVMRRNASPRIIKATPDEALGSLLVGVPHISVSSTNRRQVFVEAPDDQQCYQGLWTILQPTIDTTLSLEFVPSGAGGSGNRYEAEQLVESLRGNGVKVRGLVDRDAGDKPIPDGVLINPNRYAIENLLLDPVAIAVLLLRYRKIDPVAILGHDVQHYNLSAEDAQVMVDHVLQRVRDKVGAVKMSSTDDGSTTDVEYDSGATISLPSYVLNVKGHDWENYFVNPTFPELQGPRNDYAGNLKMAVVDLAYRDSPQWIPRDVRTLFVELVTDD</sequence>
<dbReference type="InterPro" id="IPR027417">
    <property type="entry name" value="P-loop_NTPase"/>
</dbReference>
<keyword evidence="3" id="KW-0547">Nucleotide-binding</keyword>
<feature type="domain" description="AAA+ ATPase" evidence="2">
    <location>
        <begin position="30"/>
        <end position="351"/>
    </location>
</feature>
<dbReference type="InterPro" id="IPR003593">
    <property type="entry name" value="AAA+_ATPase"/>
</dbReference>
<dbReference type="InterPro" id="IPR051396">
    <property type="entry name" value="Bact_Antivir_Def_Nuclease"/>
</dbReference>
<keyword evidence="3" id="KW-0067">ATP-binding</keyword>
<keyword evidence="4" id="KW-1185">Reference proteome</keyword>
<dbReference type="CDD" id="cd00267">
    <property type="entry name" value="ABC_ATPase"/>
    <property type="match status" value="1"/>
</dbReference>
<dbReference type="Proteomes" id="UP000315759">
    <property type="component" value="Unassembled WGS sequence"/>
</dbReference>
<accession>A0A544W8I1</accession>
<dbReference type="AlphaFoldDB" id="A0A544W8I1"/>
<evidence type="ECO:0000256" key="1">
    <source>
        <dbReference type="SAM" id="MobiDB-lite"/>
    </source>
</evidence>
<dbReference type="Gene3D" id="3.40.50.300">
    <property type="entry name" value="P-loop containing nucleotide triphosphate hydrolases"/>
    <property type="match status" value="1"/>
</dbReference>
<feature type="region of interest" description="Disordered" evidence="1">
    <location>
        <begin position="185"/>
        <end position="210"/>
    </location>
</feature>
<dbReference type="SUPFAM" id="SSF52540">
    <property type="entry name" value="P-loop containing nucleoside triphosphate hydrolases"/>
    <property type="match status" value="1"/>
</dbReference>
<organism evidence="3 4">
    <name type="scientific">Mycolicibacterium hodleri</name>
    <dbReference type="NCBI Taxonomy" id="49897"/>
    <lineage>
        <taxon>Bacteria</taxon>
        <taxon>Bacillati</taxon>
        <taxon>Actinomycetota</taxon>
        <taxon>Actinomycetes</taxon>
        <taxon>Mycobacteriales</taxon>
        <taxon>Mycobacteriaceae</taxon>
        <taxon>Mycolicibacterium</taxon>
    </lineage>
</organism>
<dbReference type="EMBL" id="VIFX01000001">
    <property type="protein sequence ID" value="TQR88558.1"/>
    <property type="molecule type" value="Genomic_DNA"/>
</dbReference>